<dbReference type="AlphaFoldDB" id="A0A2S0MUT3"/>
<dbReference type="PROSITE" id="PS51063">
    <property type="entry name" value="HTH_CRP_2"/>
    <property type="match status" value="1"/>
</dbReference>
<dbReference type="Pfam" id="PF13545">
    <property type="entry name" value="HTH_Crp_2"/>
    <property type="match status" value="1"/>
</dbReference>
<dbReference type="Gene3D" id="2.60.120.10">
    <property type="entry name" value="Jelly Rolls"/>
    <property type="match status" value="1"/>
</dbReference>
<accession>A0A2S0MUT3</accession>
<dbReference type="InterPro" id="IPR012318">
    <property type="entry name" value="HTH_CRP"/>
</dbReference>
<evidence type="ECO:0000256" key="2">
    <source>
        <dbReference type="ARBA" id="ARBA00023125"/>
    </source>
</evidence>
<dbReference type="SMART" id="SM00419">
    <property type="entry name" value="HTH_CRP"/>
    <property type="match status" value="1"/>
</dbReference>
<dbReference type="InterPro" id="IPR014710">
    <property type="entry name" value="RmlC-like_jellyroll"/>
</dbReference>
<gene>
    <name evidence="6" type="ORF">C6Y53_04075</name>
</gene>
<keyword evidence="1" id="KW-0805">Transcription regulation</keyword>
<dbReference type="CDD" id="cd00038">
    <property type="entry name" value="CAP_ED"/>
    <property type="match status" value="1"/>
</dbReference>
<dbReference type="KEGG" id="thas:C6Y53_04075"/>
<keyword evidence="7" id="KW-1185">Reference proteome</keyword>
<dbReference type="PROSITE" id="PS00889">
    <property type="entry name" value="CNMP_BINDING_2"/>
    <property type="match status" value="1"/>
</dbReference>
<dbReference type="SUPFAM" id="SSF46785">
    <property type="entry name" value="Winged helix' DNA-binding domain"/>
    <property type="match status" value="1"/>
</dbReference>
<dbReference type="GO" id="GO:0005829">
    <property type="term" value="C:cytosol"/>
    <property type="evidence" value="ECO:0007669"/>
    <property type="project" value="TreeGrafter"/>
</dbReference>
<dbReference type="InterPro" id="IPR000595">
    <property type="entry name" value="cNMP-bd_dom"/>
</dbReference>
<evidence type="ECO:0000256" key="3">
    <source>
        <dbReference type="ARBA" id="ARBA00023163"/>
    </source>
</evidence>
<dbReference type="PANTHER" id="PTHR24567:SF68">
    <property type="entry name" value="DNA-BINDING TRANSCRIPTIONAL DUAL REGULATOR CRP"/>
    <property type="match status" value="1"/>
</dbReference>
<dbReference type="PRINTS" id="PR00034">
    <property type="entry name" value="HTHCRP"/>
</dbReference>
<dbReference type="InterPro" id="IPR036388">
    <property type="entry name" value="WH-like_DNA-bd_sf"/>
</dbReference>
<keyword evidence="3" id="KW-0804">Transcription</keyword>
<dbReference type="Gene3D" id="1.10.10.10">
    <property type="entry name" value="Winged helix-like DNA-binding domain superfamily/Winged helix DNA-binding domain"/>
    <property type="match status" value="1"/>
</dbReference>
<dbReference type="InterPro" id="IPR018490">
    <property type="entry name" value="cNMP-bd_dom_sf"/>
</dbReference>
<reference evidence="7" key="1">
    <citation type="submission" date="2018-03" db="EMBL/GenBank/DDBJ databases">
        <title>Genomic analysis of the strain SH-1 isolated from shrimp intestine.</title>
        <authorList>
            <person name="Kim Y.-S."/>
            <person name="Kim S.-E."/>
            <person name="Kim K.-H."/>
        </authorList>
    </citation>
    <scope>NUCLEOTIDE SEQUENCE [LARGE SCALE GENOMIC DNA]</scope>
    <source>
        <strain evidence="7">SH-1</strain>
    </source>
</reference>
<feature type="domain" description="Cyclic nucleotide-binding" evidence="4">
    <location>
        <begin position="11"/>
        <end position="105"/>
    </location>
</feature>
<organism evidence="6 7">
    <name type="scientific">Pukyongiella litopenaei</name>
    <dbReference type="NCBI Taxonomy" id="2605946"/>
    <lineage>
        <taxon>Bacteria</taxon>
        <taxon>Pseudomonadati</taxon>
        <taxon>Pseudomonadota</taxon>
        <taxon>Alphaproteobacteria</taxon>
        <taxon>Rhodobacterales</taxon>
        <taxon>Paracoccaceae</taxon>
        <taxon>Pukyongiella</taxon>
    </lineage>
</organism>
<dbReference type="PROSITE" id="PS50042">
    <property type="entry name" value="CNMP_BINDING_3"/>
    <property type="match status" value="1"/>
</dbReference>
<dbReference type="PANTHER" id="PTHR24567">
    <property type="entry name" value="CRP FAMILY TRANSCRIPTIONAL REGULATORY PROTEIN"/>
    <property type="match status" value="1"/>
</dbReference>
<dbReference type="InterPro" id="IPR018488">
    <property type="entry name" value="cNMP-bd_CS"/>
</dbReference>
<evidence type="ECO:0000256" key="1">
    <source>
        <dbReference type="ARBA" id="ARBA00023015"/>
    </source>
</evidence>
<proteinExistence type="predicted"/>
<feature type="domain" description="HTH crp-type" evidence="5">
    <location>
        <begin position="145"/>
        <end position="213"/>
    </location>
</feature>
<name>A0A2S0MUT3_9RHOB</name>
<protein>
    <submittedName>
        <fullName evidence="6">Crp/Fnr family transcriptional regulator</fullName>
    </submittedName>
</protein>
<evidence type="ECO:0000259" key="5">
    <source>
        <dbReference type="PROSITE" id="PS51063"/>
    </source>
</evidence>
<evidence type="ECO:0000313" key="6">
    <source>
        <dbReference type="EMBL" id="AVO39649.1"/>
    </source>
</evidence>
<evidence type="ECO:0000259" key="4">
    <source>
        <dbReference type="PROSITE" id="PS50042"/>
    </source>
</evidence>
<dbReference type="GO" id="GO:0003677">
    <property type="term" value="F:DNA binding"/>
    <property type="evidence" value="ECO:0007669"/>
    <property type="project" value="UniProtKB-KW"/>
</dbReference>
<dbReference type="Proteomes" id="UP000237655">
    <property type="component" value="Chromosome"/>
</dbReference>
<dbReference type="SMART" id="SM00100">
    <property type="entry name" value="cNMP"/>
    <property type="match status" value="1"/>
</dbReference>
<dbReference type="EMBL" id="CP027665">
    <property type="protein sequence ID" value="AVO39649.1"/>
    <property type="molecule type" value="Genomic_DNA"/>
</dbReference>
<evidence type="ECO:0000313" key="7">
    <source>
        <dbReference type="Proteomes" id="UP000237655"/>
    </source>
</evidence>
<sequence>MMANGLPGTGFLSGASAQLKQVLESQATELSLDRGQVLFEHGDDGDALFAVVAGAVDITILSVDGRRLALDVMRPGAIFGEIALFDPGPRTATATAAEPTRLLRIRYADVMAQVRRNPDLAVDLIQLAGERMRWMNRQLKEQVFLPLPARLARKVLYLTRDTGDAPAALGLSQAELAEFVGATREAVSKTLSAWRKAGVIRATRGGLEVLDRAALRSLAEPDTI</sequence>
<dbReference type="SUPFAM" id="SSF51206">
    <property type="entry name" value="cAMP-binding domain-like"/>
    <property type="match status" value="1"/>
</dbReference>
<dbReference type="InterPro" id="IPR036390">
    <property type="entry name" value="WH_DNA-bd_sf"/>
</dbReference>
<dbReference type="Pfam" id="PF00027">
    <property type="entry name" value="cNMP_binding"/>
    <property type="match status" value="1"/>
</dbReference>
<dbReference type="GO" id="GO:0003700">
    <property type="term" value="F:DNA-binding transcription factor activity"/>
    <property type="evidence" value="ECO:0007669"/>
    <property type="project" value="TreeGrafter"/>
</dbReference>
<dbReference type="PRINTS" id="PR00103">
    <property type="entry name" value="CAMPKINASE"/>
</dbReference>
<dbReference type="InterPro" id="IPR050397">
    <property type="entry name" value="Env_Response_Regulators"/>
</dbReference>
<keyword evidence="2" id="KW-0238">DNA-binding</keyword>